<protein>
    <recommendedName>
        <fullName evidence="4">C2H2-type domain-containing protein</fullName>
    </recommendedName>
</protein>
<organism evidence="2 3">
    <name type="scientific">Cercophora newfieldiana</name>
    <dbReference type="NCBI Taxonomy" id="92897"/>
    <lineage>
        <taxon>Eukaryota</taxon>
        <taxon>Fungi</taxon>
        <taxon>Dikarya</taxon>
        <taxon>Ascomycota</taxon>
        <taxon>Pezizomycotina</taxon>
        <taxon>Sordariomycetes</taxon>
        <taxon>Sordariomycetidae</taxon>
        <taxon>Sordariales</taxon>
        <taxon>Lasiosphaeriaceae</taxon>
        <taxon>Cercophora</taxon>
    </lineage>
</organism>
<evidence type="ECO:0008006" key="4">
    <source>
        <dbReference type="Google" id="ProtNLM"/>
    </source>
</evidence>
<feature type="compositionally biased region" description="Basic and acidic residues" evidence="1">
    <location>
        <begin position="33"/>
        <end position="50"/>
    </location>
</feature>
<evidence type="ECO:0000313" key="3">
    <source>
        <dbReference type="Proteomes" id="UP001174936"/>
    </source>
</evidence>
<feature type="region of interest" description="Disordered" evidence="1">
    <location>
        <begin position="184"/>
        <end position="222"/>
    </location>
</feature>
<feature type="compositionally biased region" description="Low complexity" evidence="1">
    <location>
        <begin position="206"/>
        <end position="215"/>
    </location>
</feature>
<dbReference type="PANTHER" id="PTHR38166">
    <property type="entry name" value="C2H2-TYPE DOMAIN-CONTAINING PROTEIN-RELATED"/>
    <property type="match status" value="1"/>
</dbReference>
<feature type="region of interest" description="Disordered" evidence="1">
    <location>
        <begin position="1"/>
        <end position="65"/>
    </location>
</feature>
<comment type="caution">
    <text evidence="2">The sequence shown here is derived from an EMBL/GenBank/DDBJ whole genome shotgun (WGS) entry which is preliminary data.</text>
</comment>
<name>A0AA39Y5D9_9PEZI</name>
<dbReference type="PANTHER" id="PTHR38166:SF1">
    <property type="entry name" value="C2H2-TYPE DOMAIN-CONTAINING PROTEIN"/>
    <property type="match status" value="1"/>
</dbReference>
<evidence type="ECO:0000256" key="1">
    <source>
        <dbReference type="SAM" id="MobiDB-lite"/>
    </source>
</evidence>
<proteinExistence type="predicted"/>
<feature type="compositionally biased region" description="Polar residues" evidence="1">
    <location>
        <begin position="288"/>
        <end position="322"/>
    </location>
</feature>
<sequence>MLGSPFPDLSGPSVISPISLSDASESLGVSPEAQRKHEQGEDGVASDHDGRRKKAKRTAGKGVEGPAGKKFACPYFKRNRVKYSKWTSCPGPGWDEVHRVKTHLYRRHALPIQCPRCWGVFKSDELLRSHLQQNPPCVSSDNRTLVEGFTKDQEKRLRSRKKAQADTTDDDKWREIYTILFPDDDEQSIPSPYYEPADYDEPSPPRRTSGSGPSSDLEDYTTFVKREMPTLVRREIEVMLQHDNFEDPQLEARFRSRIADVVLQLQPRLIDLYKQSQTPLSEWGPASGTVNPGSDSSMFTPALSQHTGTDAGSTPATVDGQQPSVPVASDGLGLYDGGGFTFDPNVGSGAGAWDGQAGGDPVVDVSAFDWDEEFESMLNPSLFMPQGLQYQYVPQPEPVLPSGVPRAWGNTK</sequence>
<dbReference type="EMBL" id="JAULSV010000004">
    <property type="protein sequence ID" value="KAK0645386.1"/>
    <property type="molecule type" value="Genomic_DNA"/>
</dbReference>
<gene>
    <name evidence="2" type="ORF">B0T16DRAFT_330535</name>
</gene>
<reference evidence="2" key="1">
    <citation type="submission" date="2023-06" db="EMBL/GenBank/DDBJ databases">
        <title>Genome-scale phylogeny and comparative genomics of the fungal order Sordariales.</title>
        <authorList>
            <consortium name="Lawrence Berkeley National Laboratory"/>
            <person name="Hensen N."/>
            <person name="Bonometti L."/>
            <person name="Westerberg I."/>
            <person name="Brannstrom I.O."/>
            <person name="Guillou S."/>
            <person name="Cros-Aarteil S."/>
            <person name="Calhoun S."/>
            <person name="Haridas S."/>
            <person name="Kuo A."/>
            <person name="Mondo S."/>
            <person name="Pangilinan J."/>
            <person name="Riley R."/>
            <person name="Labutti K."/>
            <person name="Andreopoulos B."/>
            <person name="Lipzen A."/>
            <person name="Chen C."/>
            <person name="Yanf M."/>
            <person name="Daum C."/>
            <person name="Ng V."/>
            <person name="Clum A."/>
            <person name="Steindorff A."/>
            <person name="Ohm R."/>
            <person name="Martin F."/>
            <person name="Silar P."/>
            <person name="Natvig D."/>
            <person name="Lalanne C."/>
            <person name="Gautier V."/>
            <person name="Ament-Velasquez S.L."/>
            <person name="Kruys A."/>
            <person name="Hutchinson M.I."/>
            <person name="Powell A.J."/>
            <person name="Barry K."/>
            <person name="Miller A.N."/>
            <person name="Grigoriev I.V."/>
            <person name="Debuchy R."/>
            <person name="Gladieux P."/>
            <person name="Thoren M.H."/>
            <person name="Johannesson H."/>
        </authorList>
    </citation>
    <scope>NUCLEOTIDE SEQUENCE</scope>
    <source>
        <strain evidence="2">SMH2532-1</strain>
    </source>
</reference>
<keyword evidence="3" id="KW-1185">Reference proteome</keyword>
<dbReference type="AlphaFoldDB" id="A0AA39Y5D9"/>
<dbReference type="Proteomes" id="UP001174936">
    <property type="component" value="Unassembled WGS sequence"/>
</dbReference>
<evidence type="ECO:0000313" key="2">
    <source>
        <dbReference type="EMBL" id="KAK0645386.1"/>
    </source>
</evidence>
<feature type="region of interest" description="Disordered" evidence="1">
    <location>
        <begin position="280"/>
        <end position="322"/>
    </location>
</feature>
<accession>A0AA39Y5D9</accession>